<evidence type="ECO:0000256" key="7">
    <source>
        <dbReference type="ARBA" id="ARBA00022475"/>
    </source>
</evidence>
<comment type="catalytic activity">
    <reaction evidence="17 19">
        <text>alpha-ribazole + adenosylcob(III)inamide-GDP = adenosylcob(III)alamin + GMP + H(+)</text>
        <dbReference type="Rhea" id="RHEA:16049"/>
        <dbReference type="ChEBI" id="CHEBI:10329"/>
        <dbReference type="ChEBI" id="CHEBI:15378"/>
        <dbReference type="ChEBI" id="CHEBI:18408"/>
        <dbReference type="ChEBI" id="CHEBI:58115"/>
        <dbReference type="ChEBI" id="CHEBI:60487"/>
        <dbReference type="EC" id="2.7.8.26"/>
    </reaction>
</comment>
<comment type="caution">
    <text evidence="20">The sequence shown here is derived from an EMBL/GenBank/DDBJ whole genome shotgun (WGS) entry which is preliminary data.</text>
</comment>
<keyword evidence="11 19" id="KW-0460">Magnesium</keyword>
<dbReference type="PANTHER" id="PTHR34148:SF1">
    <property type="entry name" value="ADENOSYLCOBINAMIDE-GDP RIBAZOLETRANSFERASE"/>
    <property type="match status" value="1"/>
</dbReference>
<feature type="transmembrane region" description="Helical" evidence="19">
    <location>
        <begin position="121"/>
        <end position="145"/>
    </location>
</feature>
<proteinExistence type="inferred from homology"/>
<comment type="cofactor">
    <cofactor evidence="1 19">
        <name>Mg(2+)</name>
        <dbReference type="ChEBI" id="CHEBI:18420"/>
    </cofactor>
</comment>
<dbReference type="GO" id="GO:0009236">
    <property type="term" value="P:cobalamin biosynthetic process"/>
    <property type="evidence" value="ECO:0007669"/>
    <property type="project" value="UniProtKB-UniRule"/>
</dbReference>
<evidence type="ECO:0000256" key="18">
    <source>
        <dbReference type="ARBA" id="ARBA00049504"/>
    </source>
</evidence>
<evidence type="ECO:0000256" key="2">
    <source>
        <dbReference type="ARBA" id="ARBA00004651"/>
    </source>
</evidence>
<accession>L9WSY6</accession>
<dbReference type="AlphaFoldDB" id="L9WSY6"/>
<evidence type="ECO:0000256" key="12">
    <source>
        <dbReference type="ARBA" id="ARBA00022989"/>
    </source>
</evidence>
<protein>
    <recommendedName>
        <fullName evidence="6 19">Adenosylcobinamide-GDP ribazoletransferase</fullName>
        <ecNumber evidence="5 19">2.7.8.26</ecNumber>
    </recommendedName>
    <alternativeName>
        <fullName evidence="16 19">Cobalamin synthase</fullName>
    </alternativeName>
    <alternativeName>
        <fullName evidence="15 19">Cobalamin-5'-phosphate synthase</fullName>
    </alternativeName>
</protein>
<keyword evidence="9 19" id="KW-0808">Transferase</keyword>
<keyword evidence="12 19" id="KW-1133">Transmembrane helix</keyword>
<evidence type="ECO:0000256" key="4">
    <source>
        <dbReference type="ARBA" id="ARBA00010561"/>
    </source>
</evidence>
<dbReference type="UniPathway" id="UPA00148">
    <property type="reaction ID" value="UER00238"/>
</dbReference>
<dbReference type="Pfam" id="PF02654">
    <property type="entry name" value="CobS"/>
    <property type="match status" value="1"/>
</dbReference>
<dbReference type="InterPro" id="IPR003805">
    <property type="entry name" value="CobS"/>
</dbReference>
<evidence type="ECO:0000256" key="16">
    <source>
        <dbReference type="ARBA" id="ARBA00032853"/>
    </source>
</evidence>
<evidence type="ECO:0000313" key="20">
    <source>
        <dbReference type="EMBL" id="ELY52584.1"/>
    </source>
</evidence>
<keyword evidence="7 19" id="KW-1003">Cell membrane</keyword>
<dbReference type="EMBL" id="AOHZ01000075">
    <property type="protein sequence ID" value="ELY52584.1"/>
    <property type="molecule type" value="Genomic_DNA"/>
</dbReference>
<reference evidence="20 21" key="1">
    <citation type="journal article" date="2014" name="PLoS Genet.">
        <title>Phylogenetically driven sequencing of extremely halophilic archaea reveals strategies for static and dynamic osmo-response.</title>
        <authorList>
            <person name="Becker E.A."/>
            <person name="Seitzer P.M."/>
            <person name="Tritt A."/>
            <person name="Larsen D."/>
            <person name="Krusor M."/>
            <person name="Yao A.I."/>
            <person name="Wu D."/>
            <person name="Madern D."/>
            <person name="Eisen J.A."/>
            <person name="Darling A.E."/>
            <person name="Facciotti M.T."/>
        </authorList>
    </citation>
    <scope>NUCLEOTIDE SEQUENCE [LARGE SCALE GENOMIC DNA]</scope>
    <source>
        <strain evidence="20 21">JCM 12255</strain>
    </source>
</reference>
<dbReference type="HAMAP" id="MF_00719">
    <property type="entry name" value="CobS"/>
    <property type="match status" value="1"/>
</dbReference>
<evidence type="ECO:0000256" key="8">
    <source>
        <dbReference type="ARBA" id="ARBA00022573"/>
    </source>
</evidence>
<sequence length="264" mass="26335">MDRDGNGGGDGAVIGSRIAAVRGALGFLTRLPVDHRDGDWEAFRSRPWTFPLVGLLAGALASIPLLATDALPAPTVAFAYVLAVYAVTGIHHLDGVADLGDALVVHGDVERRREVLKDTTTGVGALLAVALTVAGLALAGVSLAGLSPATAVGVAVAAEVGAKLGLAAMACFGRAAHEGMGRQFTAAATSGAFVVPAGLVLAAAAAIWPHPAAIAVCGGIVGVGLPWYWADRFLGGISGDIFGAANEIGRVAGAHAGVIAWTLL</sequence>
<dbReference type="GO" id="GO:0051073">
    <property type="term" value="F:adenosylcobinamide-GDP ribazoletransferase activity"/>
    <property type="evidence" value="ECO:0007669"/>
    <property type="project" value="UniProtKB-UniRule"/>
</dbReference>
<dbReference type="Proteomes" id="UP000011602">
    <property type="component" value="Unassembled WGS sequence"/>
</dbReference>
<feature type="transmembrane region" description="Helical" evidence="19">
    <location>
        <begin position="73"/>
        <end position="93"/>
    </location>
</feature>
<keyword evidence="13 19" id="KW-0472">Membrane</keyword>
<evidence type="ECO:0000256" key="1">
    <source>
        <dbReference type="ARBA" id="ARBA00001946"/>
    </source>
</evidence>
<comment type="similarity">
    <text evidence="4 19">Belongs to the CobS family.</text>
</comment>
<evidence type="ECO:0000256" key="13">
    <source>
        <dbReference type="ARBA" id="ARBA00023136"/>
    </source>
</evidence>
<evidence type="ECO:0000256" key="5">
    <source>
        <dbReference type="ARBA" id="ARBA00013200"/>
    </source>
</evidence>
<evidence type="ECO:0000256" key="14">
    <source>
        <dbReference type="ARBA" id="ARBA00025228"/>
    </source>
</evidence>
<dbReference type="EC" id="2.7.8.26" evidence="5 19"/>
<gene>
    <name evidence="19" type="primary">cobS</name>
    <name evidence="20" type="ORF">C493_16085</name>
</gene>
<evidence type="ECO:0000256" key="10">
    <source>
        <dbReference type="ARBA" id="ARBA00022692"/>
    </source>
</evidence>
<comment type="subcellular location">
    <subcellularLocation>
        <location evidence="2 19">Cell membrane</location>
        <topology evidence="2 19">Multi-pass membrane protein</topology>
    </subcellularLocation>
</comment>
<keyword evidence="8 19" id="KW-0169">Cobalamin biosynthesis</keyword>
<organism evidence="20 21">
    <name type="scientific">Natronolimnohabitans innermongolicus JCM 12255</name>
    <dbReference type="NCBI Taxonomy" id="1227499"/>
    <lineage>
        <taxon>Archaea</taxon>
        <taxon>Methanobacteriati</taxon>
        <taxon>Methanobacteriota</taxon>
        <taxon>Stenosarchaea group</taxon>
        <taxon>Halobacteria</taxon>
        <taxon>Halobacteriales</taxon>
        <taxon>Natrialbaceae</taxon>
        <taxon>Natronolimnohabitans</taxon>
    </lineage>
</organism>
<keyword evidence="10 19" id="KW-0812">Transmembrane</keyword>
<comment type="function">
    <text evidence="14 19">Joins adenosylcobinamide-GDP and alpha-ribazole to generate adenosylcobalamin (Ado-cobalamin). Also synthesizes adenosylcobalamin 5'-phosphate from adenosylcobinamide-GDP and alpha-ribazole 5'-phosphate.</text>
</comment>
<comment type="catalytic activity">
    <reaction evidence="18 19">
        <text>alpha-ribazole 5'-phosphate + adenosylcob(III)inamide-GDP = adenosylcob(III)alamin 5'-phosphate + GMP + H(+)</text>
        <dbReference type="Rhea" id="RHEA:23560"/>
        <dbReference type="ChEBI" id="CHEBI:15378"/>
        <dbReference type="ChEBI" id="CHEBI:57918"/>
        <dbReference type="ChEBI" id="CHEBI:58115"/>
        <dbReference type="ChEBI" id="CHEBI:60487"/>
        <dbReference type="ChEBI" id="CHEBI:60493"/>
        <dbReference type="EC" id="2.7.8.26"/>
    </reaction>
</comment>
<dbReference type="GO" id="GO:0008818">
    <property type="term" value="F:cobalamin 5'-phosphate synthase activity"/>
    <property type="evidence" value="ECO:0007669"/>
    <property type="project" value="UniProtKB-UniRule"/>
</dbReference>
<feature type="transmembrane region" description="Helical" evidence="19">
    <location>
        <begin position="212"/>
        <end position="230"/>
    </location>
</feature>
<dbReference type="GO" id="GO:0005886">
    <property type="term" value="C:plasma membrane"/>
    <property type="evidence" value="ECO:0007669"/>
    <property type="project" value="UniProtKB-SubCell"/>
</dbReference>
<evidence type="ECO:0000256" key="9">
    <source>
        <dbReference type="ARBA" id="ARBA00022679"/>
    </source>
</evidence>
<evidence type="ECO:0000256" key="17">
    <source>
        <dbReference type="ARBA" id="ARBA00048623"/>
    </source>
</evidence>
<evidence type="ECO:0000256" key="11">
    <source>
        <dbReference type="ARBA" id="ARBA00022842"/>
    </source>
</evidence>
<evidence type="ECO:0000256" key="6">
    <source>
        <dbReference type="ARBA" id="ARBA00015850"/>
    </source>
</evidence>
<dbReference type="PANTHER" id="PTHR34148">
    <property type="entry name" value="ADENOSYLCOBINAMIDE-GDP RIBAZOLETRANSFERASE"/>
    <property type="match status" value="1"/>
</dbReference>
<feature type="transmembrane region" description="Helical" evidence="19">
    <location>
        <begin position="151"/>
        <end position="172"/>
    </location>
</feature>
<keyword evidence="21" id="KW-1185">Reference proteome</keyword>
<name>L9WSY6_9EURY</name>
<evidence type="ECO:0000256" key="3">
    <source>
        <dbReference type="ARBA" id="ARBA00004663"/>
    </source>
</evidence>
<evidence type="ECO:0000256" key="15">
    <source>
        <dbReference type="ARBA" id="ARBA00032605"/>
    </source>
</evidence>
<dbReference type="PATRIC" id="fig|1227499.3.peg.3297"/>
<dbReference type="eggNOG" id="arCOG04338">
    <property type="taxonomic scope" value="Archaea"/>
</dbReference>
<dbReference type="STRING" id="1227499.C493_16085"/>
<comment type="pathway">
    <text evidence="3 19">Cofactor biosynthesis; adenosylcobalamin biosynthesis; adenosylcobalamin from cob(II)yrinate a,c-diamide: step 7/7.</text>
</comment>
<evidence type="ECO:0000256" key="19">
    <source>
        <dbReference type="HAMAP-Rule" id="MF_00719"/>
    </source>
</evidence>
<feature type="transmembrane region" description="Helical" evidence="19">
    <location>
        <begin position="48"/>
        <end position="67"/>
    </location>
</feature>
<dbReference type="NCBIfam" id="TIGR00317">
    <property type="entry name" value="cobS"/>
    <property type="match status" value="1"/>
</dbReference>
<evidence type="ECO:0000313" key="21">
    <source>
        <dbReference type="Proteomes" id="UP000011602"/>
    </source>
</evidence>
<feature type="transmembrane region" description="Helical" evidence="19">
    <location>
        <begin position="184"/>
        <end position="206"/>
    </location>
</feature>